<accession>A0ABD2J0T3</accession>
<feature type="chain" id="PRO_5044754443" evidence="3">
    <location>
        <begin position="23"/>
        <end position="216"/>
    </location>
</feature>
<comment type="caution">
    <text evidence="4">The sequence shown here is derived from an EMBL/GenBank/DDBJ whole genome shotgun (WGS) entry which is preliminary data.</text>
</comment>
<dbReference type="EMBL" id="JBICCN010000254">
    <property type="protein sequence ID" value="KAL3083205.1"/>
    <property type="molecule type" value="Genomic_DNA"/>
</dbReference>
<evidence type="ECO:0000313" key="5">
    <source>
        <dbReference type="Proteomes" id="UP001620645"/>
    </source>
</evidence>
<protein>
    <submittedName>
        <fullName evidence="4">Uncharacterized protein</fullName>
    </submittedName>
</protein>
<keyword evidence="2" id="KW-0472">Membrane</keyword>
<evidence type="ECO:0000256" key="2">
    <source>
        <dbReference type="SAM" id="Phobius"/>
    </source>
</evidence>
<dbReference type="Proteomes" id="UP001620645">
    <property type="component" value="Unassembled WGS sequence"/>
</dbReference>
<keyword evidence="3" id="KW-0732">Signal</keyword>
<evidence type="ECO:0000256" key="3">
    <source>
        <dbReference type="SAM" id="SignalP"/>
    </source>
</evidence>
<feature type="signal peptide" evidence="3">
    <location>
        <begin position="1"/>
        <end position="22"/>
    </location>
</feature>
<organism evidence="4 5">
    <name type="scientific">Heterodera schachtii</name>
    <name type="common">Sugarbeet cyst nematode worm</name>
    <name type="synonym">Tylenchus schachtii</name>
    <dbReference type="NCBI Taxonomy" id="97005"/>
    <lineage>
        <taxon>Eukaryota</taxon>
        <taxon>Metazoa</taxon>
        <taxon>Ecdysozoa</taxon>
        <taxon>Nematoda</taxon>
        <taxon>Chromadorea</taxon>
        <taxon>Rhabditida</taxon>
        <taxon>Tylenchina</taxon>
        <taxon>Tylenchomorpha</taxon>
        <taxon>Tylenchoidea</taxon>
        <taxon>Heteroderidae</taxon>
        <taxon>Heteroderinae</taxon>
        <taxon>Heterodera</taxon>
    </lineage>
</organism>
<feature type="region of interest" description="Disordered" evidence="1">
    <location>
        <begin position="28"/>
        <end position="102"/>
    </location>
</feature>
<gene>
    <name evidence="4" type="ORF">niasHS_011007</name>
</gene>
<proteinExistence type="predicted"/>
<keyword evidence="2" id="KW-0812">Transmembrane</keyword>
<dbReference type="AlphaFoldDB" id="A0ABD2J0T3"/>
<feature type="compositionally biased region" description="Polar residues" evidence="1">
    <location>
        <begin position="115"/>
        <end position="135"/>
    </location>
</feature>
<feature type="compositionally biased region" description="Polar residues" evidence="1">
    <location>
        <begin position="36"/>
        <end position="60"/>
    </location>
</feature>
<keyword evidence="2" id="KW-1133">Transmembrane helix</keyword>
<reference evidence="4 5" key="1">
    <citation type="submission" date="2024-10" db="EMBL/GenBank/DDBJ databases">
        <authorList>
            <person name="Kim D."/>
        </authorList>
    </citation>
    <scope>NUCLEOTIDE SEQUENCE [LARGE SCALE GENOMIC DNA]</scope>
    <source>
        <strain evidence="4">Taebaek</strain>
    </source>
</reference>
<evidence type="ECO:0000313" key="4">
    <source>
        <dbReference type="EMBL" id="KAL3083205.1"/>
    </source>
</evidence>
<evidence type="ECO:0000256" key="1">
    <source>
        <dbReference type="SAM" id="MobiDB-lite"/>
    </source>
</evidence>
<feature type="compositionally biased region" description="Polar residues" evidence="1">
    <location>
        <begin position="79"/>
        <end position="99"/>
    </location>
</feature>
<feature type="transmembrane region" description="Helical" evidence="2">
    <location>
        <begin position="192"/>
        <end position="215"/>
    </location>
</feature>
<name>A0ABD2J0T3_HETSC</name>
<keyword evidence="5" id="KW-1185">Reference proteome</keyword>
<feature type="region of interest" description="Disordered" evidence="1">
    <location>
        <begin position="115"/>
        <end position="138"/>
    </location>
</feature>
<sequence length="216" mass="22633">MTNFLLLNFNFLIAFFVTLTQCQEFPPVQPVPAPPETQNQNLEENPETTTGMPPSVTETTVAPFEGPSQMKGLGGGEQIMTTTPQGNSSEPKLSSPTNGNEEKDTKIAAGVALSTTVATTDSPGNSFGTTETSLGTDEGPVVGEVELWSFADNLSTTTLSTTTLDSTILDTTTPGTSVDTTTDHSPPVPAAAVAQSTIAMLLMASTAFLTVYAFFR</sequence>